<keyword evidence="1" id="KW-0812">Transmembrane</keyword>
<accession>A0A7C5V1N9</accession>
<comment type="caution">
    <text evidence="2">The sequence shown here is derived from an EMBL/GenBank/DDBJ whole genome shotgun (WGS) entry which is preliminary data.</text>
</comment>
<reference evidence="2" key="1">
    <citation type="journal article" date="2020" name="mSystems">
        <title>Genome- and Community-Level Interaction Insights into Carbon Utilization and Element Cycling Functions of Hydrothermarchaeota in Hydrothermal Sediment.</title>
        <authorList>
            <person name="Zhou Z."/>
            <person name="Liu Y."/>
            <person name="Xu W."/>
            <person name="Pan J."/>
            <person name="Luo Z.H."/>
            <person name="Li M."/>
        </authorList>
    </citation>
    <scope>NUCLEOTIDE SEQUENCE [LARGE SCALE GENOMIC DNA]</scope>
    <source>
        <strain evidence="2">SpSt-102</strain>
    </source>
</reference>
<name>A0A7C5V1N9_9FIRM</name>
<proteinExistence type="predicted"/>
<feature type="transmembrane region" description="Helical" evidence="1">
    <location>
        <begin position="6"/>
        <end position="26"/>
    </location>
</feature>
<evidence type="ECO:0000256" key="1">
    <source>
        <dbReference type="SAM" id="Phobius"/>
    </source>
</evidence>
<keyword evidence="1" id="KW-1133">Transmembrane helix</keyword>
<sequence length="144" mass="16133">MKDKTLFFSIIVFIIFFAFVGLFILIKNPFQKPSFVQPISPTPIVITPSSSLSIEIHGFPATVKSVEEGYLIVQAGENEFKVYVSEMTIIQKISVKKLSEGEKPKPERISFSEIKPGDFVSIAAKENIFGKKEFEASIITLIEK</sequence>
<evidence type="ECO:0000313" key="2">
    <source>
        <dbReference type="EMBL" id="HHS02244.1"/>
    </source>
</evidence>
<gene>
    <name evidence="2" type="ORF">ENL71_07080</name>
</gene>
<dbReference type="AlphaFoldDB" id="A0A7C5V1N9"/>
<protein>
    <recommendedName>
        <fullName evidence="3">DUF5666 domain-containing protein</fullName>
    </recommendedName>
</protein>
<keyword evidence="1" id="KW-0472">Membrane</keyword>
<evidence type="ECO:0008006" key="3">
    <source>
        <dbReference type="Google" id="ProtNLM"/>
    </source>
</evidence>
<dbReference type="EMBL" id="DRUZ01000085">
    <property type="protein sequence ID" value="HHS02244.1"/>
    <property type="molecule type" value="Genomic_DNA"/>
</dbReference>
<organism evidence="2">
    <name type="scientific">Caldicellulosiruptor owensensis</name>
    <dbReference type="NCBI Taxonomy" id="55205"/>
    <lineage>
        <taxon>Bacteria</taxon>
        <taxon>Bacillati</taxon>
        <taxon>Bacillota</taxon>
        <taxon>Bacillota incertae sedis</taxon>
        <taxon>Caldicellulosiruptorales</taxon>
        <taxon>Caldicellulosiruptoraceae</taxon>
        <taxon>Caldicellulosiruptor</taxon>
    </lineage>
</organism>